<accession>A0A2S4JVR1</accession>
<dbReference type="InterPro" id="IPR004089">
    <property type="entry name" value="MCPsignal_dom"/>
</dbReference>
<evidence type="ECO:0000313" key="6">
    <source>
        <dbReference type="Proteomes" id="UP000237350"/>
    </source>
</evidence>
<dbReference type="GO" id="GO:0006935">
    <property type="term" value="P:chemotaxis"/>
    <property type="evidence" value="ECO:0007669"/>
    <property type="project" value="InterPro"/>
</dbReference>
<dbReference type="SUPFAM" id="SSF58104">
    <property type="entry name" value="Methyl-accepting chemotaxis protein (MCP) signaling domain"/>
    <property type="match status" value="1"/>
</dbReference>
<dbReference type="EMBL" id="LPWH01000052">
    <property type="protein sequence ID" value="POR03615.1"/>
    <property type="molecule type" value="Genomic_DNA"/>
</dbReference>
<dbReference type="PANTHER" id="PTHR32089:SF112">
    <property type="entry name" value="LYSOZYME-LIKE PROTEIN-RELATED"/>
    <property type="match status" value="1"/>
</dbReference>
<dbReference type="InterPro" id="IPR028082">
    <property type="entry name" value="Peripla_BP_I"/>
</dbReference>
<dbReference type="AlphaFoldDB" id="A0A2S4JVR1"/>
<dbReference type="SUPFAM" id="SSF53822">
    <property type="entry name" value="Periplasmic binding protein-like I"/>
    <property type="match status" value="2"/>
</dbReference>
<dbReference type="PRINTS" id="PR00260">
    <property type="entry name" value="CHEMTRNSDUCR"/>
</dbReference>
<sequence length="744" mass="81672">MFGGVALLLAGGGLWVQGGTAEPLLAAAAMLFLGYALVRQRLLRREQAELVTHIREAITESAQPISRLLWDVAKGRLNTSPPQKPRRWETDKQSRGSCAVAREAYNELAEQLSATTDAATSLTAVPIKRLIYTGIDDFAHGQRAARLIGELCGGKGRVAIVAVDHSTNYSVLRERGFTSTLNTEFAGVDLGQVIYSGRNAERAITGICEVLRNDPSITAVYQLEEASTEAVLKAIQEQFSPGRAVLVAHGRRKDFLSFFESGHLDATLTQDPYLQGFNPMIHIYNHLVSGWKPETPRQFILPKTLNQENYRAMLAHPIDREDRAQLSTKRPDRLLKITYLLPKNYDFWNTVELGAQEAQQELKNLGVQVTVALPDDPSKPYDLEQWHRMIRRAAKNGVHGLVVPVFSDQLIPTINEAADAGVVVATCNQEPASLREMIFSIRSQARIVGSAADDLSAGADRSGQVLKRVEAAATSLKEQSLTQEKASRRITEASSELRSALEGMAQTLPEMVARAEQIRVASEEGGSTINQGIAETDKTVSAISNTASVVEKLAGRSQDVLQLIQAIKDIGDRTHMLAMNAAIESARAGEAGRGFAVVADEIRALSAQSTQTSDRIETHLGEVVENIREVSSTVDTSVQSIQRNRETSKRMEEVFQSILSQMEHNTSTINSVRHHLETVREQLQKVDLSTEEFESGLNHLVSDIREVEESQEEISRAMDAVFACSQSLAASSAAQQTMLRSFEV</sequence>
<dbReference type="SMART" id="SM00283">
    <property type="entry name" value="MA"/>
    <property type="match status" value="1"/>
</dbReference>
<dbReference type="Pfam" id="PF00015">
    <property type="entry name" value="MCPsignal"/>
    <property type="match status" value="1"/>
</dbReference>
<proteinExistence type="inferred from homology"/>
<name>A0A2S4JVR1_9SPIO</name>
<dbReference type="InterPro" id="IPR004090">
    <property type="entry name" value="Chemotax_Me-accpt_rcpt"/>
</dbReference>
<dbReference type="Gene3D" id="3.40.50.2300">
    <property type="match status" value="2"/>
</dbReference>
<gene>
    <name evidence="5" type="ORF">AU468_05050</name>
</gene>
<dbReference type="GO" id="GO:0007165">
    <property type="term" value="P:signal transduction"/>
    <property type="evidence" value="ECO:0007669"/>
    <property type="project" value="UniProtKB-KW"/>
</dbReference>
<comment type="similarity">
    <text evidence="2">Belongs to the methyl-accepting chemotaxis (MCP) protein family.</text>
</comment>
<feature type="domain" description="Methyl-accepting transducer" evidence="4">
    <location>
        <begin position="458"/>
        <end position="708"/>
    </location>
</feature>
<dbReference type="Gene3D" id="1.10.287.950">
    <property type="entry name" value="Methyl-accepting chemotaxis protein"/>
    <property type="match status" value="1"/>
</dbReference>
<dbReference type="PROSITE" id="PS50111">
    <property type="entry name" value="CHEMOTAXIS_TRANSDUC_2"/>
    <property type="match status" value="1"/>
</dbReference>
<dbReference type="Pfam" id="PF13407">
    <property type="entry name" value="Peripla_BP_4"/>
    <property type="match status" value="1"/>
</dbReference>
<dbReference type="GO" id="GO:0016020">
    <property type="term" value="C:membrane"/>
    <property type="evidence" value="ECO:0007669"/>
    <property type="project" value="InterPro"/>
</dbReference>
<evidence type="ECO:0000256" key="3">
    <source>
        <dbReference type="PROSITE-ProRule" id="PRU00284"/>
    </source>
</evidence>
<dbReference type="Proteomes" id="UP000237350">
    <property type="component" value="Unassembled WGS sequence"/>
</dbReference>
<dbReference type="PANTHER" id="PTHR32089">
    <property type="entry name" value="METHYL-ACCEPTING CHEMOTAXIS PROTEIN MCPB"/>
    <property type="match status" value="1"/>
</dbReference>
<evidence type="ECO:0000256" key="2">
    <source>
        <dbReference type="ARBA" id="ARBA00029447"/>
    </source>
</evidence>
<organism evidence="5 6">
    <name type="scientific">Alkalispirochaeta sphaeroplastigenens</name>
    <dbReference type="NCBI Taxonomy" id="1187066"/>
    <lineage>
        <taxon>Bacteria</taxon>
        <taxon>Pseudomonadati</taxon>
        <taxon>Spirochaetota</taxon>
        <taxon>Spirochaetia</taxon>
        <taxon>Spirochaetales</taxon>
        <taxon>Spirochaetaceae</taxon>
        <taxon>Alkalispirochaeta</taxon>
    </lineage>
</organism>
<comment type="caution">
    <text evidence="5">The sequence shown here is derived from an EMBL/GenBank/DDBJ whole genome shotgun (WGS) entry which is preliminary data.</text>
</comment>
<reference evidence="6" key="1">
    <citation type="submission" date="2015-12" db="EMBL/GenBank/DDBJ databases">
        <authorList>
            <person name="Lodha T.D."/>
            <person name="Chintalapati S."/>
            <person name="Chintalapati V.R."/>
            <person name="Sravanthi T."/>
        </authorList>
    </citation>
    <scope>NUCLEOTIDE SEQUENCE [LARGE SCALE GENOMIC DNA]</scope>
    <source>
        <strain evidence="6">JC133</strain>
    </source>
</reference>
<evidence type="ECO:0000256" key="1">
    <source>
        <dbReference type="ARBA" id="ARBA00023224"/>
    </source>
</evidence>
<protein>
    <recommendedName>
        <fullName evidence="4">Methyl-accepting transducer domain-containing protein</fullName>
    </recommendedName>
</protein>
<evidence type="ECO:0000259" key="4">
    <source>
        <dbReference type="PROSITE" id="PS50111"/>
    </source>
</evidence>
<keyword evidence="6" id="KW-1185">Reference proteome</keyword>
<evidence type="ECO:0000313" key="5">
    <source>
        <dbReference type="EMBL" id="POR03615.1"/>
    </source>
</evidence>
<dbReference type="GO" id="GO:0004888">
    <property type="term" value="F:transmembrane signaling receptor activity"/>
    <property type="evidence" value="ECO:0007669"/>
    <property type="project" value="InterPro"/>
</dbReference>
<dbReference type="InterPro" id="IPR025997">
    <property type="entry name" value="SBP_2_dom"/>
</dbReference>
<keyword evidence="1 3" id="KW-0807">Transducer</keyword>